<reference evidence="4 5" key="1">
    <citation type="journal article" date="2018" name="Int. J. Syst. Evol. Microbiol.">
        <title>Glycomyces paridis sp. nov., isolated from the medicinal plant Paris polyphylla.</title>
        <authorList>
            <person name="Fang X.M."/>
            <person name="Bai J.L."/>
            <person name="Su J."/>
            <person name="Zhao L.L."/>
            <person name="Liu H.Y."/>
            <person name="Ma B.P."/>
            <person name="Zhang Y.Q."/>
            <person name="Yu L.Y."/>
        </authorList>
    </citation>
    <scope>NUCLEOTIDE SEQUENCE [LARGE SCALE GENOMIC DNA]</scope>
    <source>
        <strain evidence="4 5">CPCC 204357</strain>
    </source>
</reference>
<dbReference type="Gene3D" id="1.10.630.10">
    <property type="entry name" value="Cytochrome P450"/>
    <property type="match status" value="1"/>
</dbReference>
<feature type="compositionally biased region" description="Basic residues" evidence="3">
    <location>
        <begin position="77"/>
        <end position="98"/>
    </location>
</feature>
<dbReference type="InterPro" id="IPR001128">
    <property type="entry name" value="Cyt_P450"/>
</dbReference>
<keyword evidence="5" id="KW-1185">Reference proteome</keyword>
<feature type="binding site" description="axial binding residue" evidence="2">
    <location>
        <position position="633"/>
    </location>
    <ligand>
        <name>heme</name>
        <dbReference type="ChEBI" id="CHEBI:30413"/>
    </ligand>
    <ligandPart>
        <name>Fe</name>
        <dbReference type="ChEBI" id="CHEBI:18248"/>
    </ligandPart>
</feature>
<dbReference type="Pfam" id="PF00067">
    <property type="entry name" value="p450"/>
    <property type="match status" value="1"/>
</dbReference>
<dbReference type="AlphaFoldDB" id="A0A4S8P8M6"/>
<feature type="compositionally biased region" description="Basic residues" evidence="3">
    <location>
        <begin position="1"/>
        <end position="12"/>
    </location>
</feature>
<evidence type="ECO:0000313" key="4">
    <source>
        <dbReference type="EMBL" id="THV26568.1"/>
    </source>
</evidence>
<proteinExistence type="inferred from homology"/>
<dbReference type="EMBL" id="STGX01000014">
    <property type="protein sequence ID" value="THV26568.1"/>
    <property type="molecule type" value="Genomic_DNA"/>
</dbReference>
<dbReference type="GO" id="GO:0016705">
    <property type="term" value="F:oxidoreductase activity, acting on paired donors, with incorporation or reduction of molecular oxygen"/>
    <property type="evidence" value="ECO:0007669"/>
    <property type="project" value="InterPro"/>
</dbReference>
<comment type="caution">
    <text evidence="4">The sequence shown here is derived from an EMBL/GenBank/DDBJ whole genome shotgun (WGS) entry which is preliminary data.</text>
</comment>
<feature type="region of interest" description="Disordered" evidence="3">
    <location>
        <begin position="1"/>
        <end position="105"/>
    </location>
</feature>
<comment type="cofactor">
    <cofactor evidence="2">
        <name>heme</name>
        <dbReference type="ChEBI" id="CHEBI:30413"/>
    </cofactor>
</comment>
<keyword evidence="2" id="KW-0479">Metal-binding</keyword>
<feature type="compositionally biased region" description="Basic residues" evidence="3">
    <location>
        <begin position="227"/>
        <end position="239"/>
    </location>
</feature>
<comment type="similarity">
    <text evidence="1">Belongs to the cytochrome P450 family.</text>
</comment>
<dbReference type="PRINTS" id="PR00385">
    <property type="entry name" value="P450"/>
</dbReference>
<dbReference type="Proteomes" id="UP000305792">
    <property type="component" value="Unassembled WGS sequence"/>
</dbReference>
<dbReference type="PRINTS" id="PR00463">
    <property type="entry name" value="EP450I"/>
</dbReference>
<protein>
    <submittedName>
        <fullName evidence="4">Cytochrome P450</fullName>
    </submittedName>
</protein>
<evidence type="ECO:0000256" key="2">
    <source>
        <dbReference type="PIRSR" id="PIRSR602401-1"/>
    </source>
</evidence>
<dbReference type="PANTHER" id="PTHR24305:SF166">
    <property type="entry name" value="CYTOCHROME P450 12A4, MITOCHONDRIAL-RELATED"/>
    <property type="match status" value="1"/>
</dbReference>
<sequence length="714" mass="80323">MVLGPRRRHVHAHAGPGAPSRGRARLRRRARGRRRARRPAACGLPARQRHRQPRHRPQPRRPRRSPEPDRQRLPRPAPHRLRRTERARRLRHAHRRDRPRPAPVRLLDARARRVLRVRERRRVRLARRVRRHATARGPAQTRPYRRVRRRPRRRRPRRRRPRAGRRRRRTRALRVLDRPLRARPRRARTRARTRPARRGRLRDRVPRPVPPVPPRVHRGCPRGPRGPLRRRRVRERRPHGPPSPAPGLVRVSVPGPAPHRWLGRRANAHAYAADPVGYTADLYHRFGGVAGLVRGDRRQVFAFGPELNRAVLTAGDTFHTVLEYAVPERIRNARRGIGLLNMNGPDHRRARRTATPAFRPQSVGAHAETVAALAAEEVATWTPGEPFDLSERMRELTLRIACRCFFGVDIAGEAAGIGRMVQDMLALRYFASSIRYFPFDVPGAPYRRLLTVIRRLDAALASIVETRREGGAGADLLQALMAVRGEDGEGLDDDALIGQLTTLIVAGHETSSNTLVWTLLLLSQHPAETDAVLEAVSESDTDAALAAAPLDRVLKETLRLLPPGPNTARIAVAPAELGGHEIPAWCQVVTSKFATHRDAAVFPEPLRFRPDRWAGAKPSLYEYLPYGAGPHACIGAAFADMEMKLVLAAVLGRYRIAPVIGATVDRSVGLMMAPKGSVPVVALPRDDSQPARPIGGDLNEMVDLDGADRWRLGW</sequence>
<feature type="region of interest" description="Disordered" evidence="3">
    <location>
        <begin position="126"/>
        <end position="252"/>
    </location>
</feature>
<dbReference type="PANTHER" id="PTHR24305">
    <property type="entry name" value="CYTOCHROME P450"/>
    <property type="match status" value="1"/>
</dbReference>
<keyword evidence="2" id="KW-0349">Heme</keyword>
<dbReference type="GO" id="GO:0005506">
    <property type="term" value="F:iron ion binding"/>
    <property type="evidence" value="ECO:0007669"/>
    <property type="project" value="InterPro"/>
</dbReference>
<dbReference type="SUPFAM" id="SSF48264">
    <property type="entry name" value="Cytochrome P450"/>
    <property type="match status" value="1"/>
</dbReference>
<evidence type="ECO:0000313" key="5">
    <source>
        <dbReference type="Proteomes" id="UP000305792"/>
    </source>
</evidence>
<accession>A0A4S8P8M6</accession>
<feature type="compositionally biased region" description="Basic residues" evidence="3">
    <location>
        <begin position="181"/>
        <end position="201"/>
    </location>
</feature>
<name>A0A4S8P8M6_9ACTN</name>
<feature type="compositionally biased region" description="Basic residues" evidence="3">
    <location>
        <begin position="143"/>
        <end position="172"/>
    </location>
</feature>
<organism evidence="4 5">
    <name type="scientific">Glycomyces paridis</name>
    <dbReference type="NCBI Taxonomy" id="2126555"/>
    <lineage>
        <taxon>Bacteria</taxon>
        <taxon>Bacillati</taxon>
        <taxon>Actinomycetota</taxon>
        <taxon>Actinomycetes</taxon>
        <taxon>Glycomycetales</taxon>
        <taxon>Glycomycetaceae</taxon>
        <taxon>Glycomyces</taxon>
    </lineage>
</organism>
<feature type="compositionally biased region" description="Basic residues" evidence="3">
    <location>
        <begin position="22"/>
        <end position="38"/>
    </location>
</feature>
<dbReference type="GO" id="GO:0004497">
    <property type="term" value="F:monooxygenase activity"/>
    <property type="evidence" value="ECO:0007669"/>
    <property type="project" value="InterPro"/>
</dbReference>
<keyword evidence="2" id="KW-0408">Iron</keyword>
<dbReference type="InterPro" id="IPR050121">
    <property type="entry name" value="Cytochrome_P450_monoxygenase"/>
</dbReference>
<dbReference type="GO" id="GO:0020037">
    <property type="term" value="F:heme binding"/>
    <property type="evidence" value="ECO:0007669"/>
    <property type="project" value="InterPro"/>
</dbReference>
<feature type="compositionally biased region" description="Basic residues" evidence="3">
    <location>
        <begin position="47"/>
        <end position="63"/>
    </location>
</feature>
<dbReference type="InterPro" id="IPR036396">
    <property type="entry name" value="Cyt_P450_sf"/>
</dbReference>
<evidence type="ECO:0000256" key="3">
    <source>
        <dbReference type="SAM" id="MobiDB-lite"/>
    </source>
</evidence>
<dbReference type="InterPro" id="IPR002401">
    <property type="entry name" value="Cyt_P450_E_grp-I"/>
</dbReference>
<evidence type="ECO:0000256" key="1">
    <source>
        <dbReference type="ARBA" id="ARBA00010617"/>
    </source>
</evidence>
<gene>
    <name evidence="4" type="ORF">E9998_18355</name>
</gene>